<dbReference type="RefSeq" id="WP_007783132.1">
    <property type="nucleotide sequence ID" value="NZ_CM001441.1"/>
</dbReference>
<keyword evidence="5" id="KW-0663">Pyridoxal phosphate</keyword>
<dbReference type="InterPro" id="IPR039429">
    <property type="entry name" value="SHMT-like_dom"/>
</dbReference>
<evidence type="ECO:0000256" key="2">
    <source>
        <dbReference type="ARBA" id="ARBA00006376"/>
    </source>
</evidence>
<evidence type="ECO:0000256" key="5">
    <source>
        <dbReference type="ARBA" id="ARBA00022898"/>
    </source>
</evidence>
<dbReference type="InterPro" id="IPR015422">
    <property type="entry name" value="PyrdxlP-dep_Trfase_small"/>
</dbReference>
<evidence type="ECO:0000313" key="7">
    <source>
        <dbReference type="EMBL" id="EHQ89445.1"/>
    </source>
</evidence>
<keyword evidence="7" id="KW-0489">Methyltransferase</keyword>
<keyword evidence="4" id="KW-0028">Amino-acid biosynthesis</keyword>
<dbReference type="GO" id="GO:0019264">
    <property type="term" value="P:glycine biosynthetic process from serine"/>
    <property type="evidence" value="ECO:0007669"/>
    <property type="project" value="TreeGrafter"/>
</dbReference>
<sequence length="408" mass="45336">MFNNIEEIDDLVNKHVQYRQSCLNLIASENYSSPTVRNHLTSDFGNRYGCYSTANPAAREYRGNKYIHEFETKTQNLVKDVFGAAYADLRPIGGHIAGVAAVLGLLSPNDLVLEIELKDWGHGLVTLMREASHLNQSIRTDFIPFDEDRAVDLPKLRKMLCELKPKMLIFGGSGMLWPEPIAEIKDIAAKEGIILVHDSSHVNGLIAGGVFPNPLEEGVDVMFGSTHKSFPGPQGGFILTNKFEMYEKMGNTLGASLVTSHHLHRLPALAVSMLEMKTFGKDYGTQVIKNSQALGMYMEKNGFKVIGSGKGYSQTHLILADVSEFGSGLEISKLLEKAHILCSDDFGQLDKEIRIGTAEVTRNGMQEGDMQFIADCFQRIIVKKEDPSGVAEDIGCFTKNYRDYRYML</sequence>
<dbReference type="HOGENOM" id="CLU_022477_2_1_9"/>
<keyword evidence="3" id="KW-0554">One-carbon metabolism</keyword>
<dbReference type="GO" id="GO:0005737">
    <property type="term" value="C:cytoplasm"/>
    <property type="evidence" value="ECO:0007669"/>
    <property type="project" value="TreeGrafter"/>
</dbReference>
<dbReference type="GO" id="GO:0046653">
    <property type="term" value="P:tetrahydrofolate metabolic process"/>
    <property type="evidence" value="ECO:0007669"/>
    <property type="project" value="TreeGrafter"/>
</dbReference>
<dbReference type="GO" id="GO:0032259">
    <property type="term" value="P:methylation"/>
    <property type="evidence" value="ECO:0007669"/>
    <property type="project" value="UniProtKB-KW"/>
</dbReference>
<dbReference type="Proteomes" id="UP000005104">
    <property type="component" value="Chromosome"/>
</dbReference>
<proteinExistence type="inferred from homology"/>
<feature type="domain" description="Serine hydroxymethyltransferase-like" evidence="6">
    <location>
        <begin position="6"/>
        <end position="375"/>
    </location>
</feature>
<dbReference type="SUPFAM" id="SSF53383">
    <property type="entry name" value="PLP-dependent transferases"/>
    <property type="match status" value="1"/>
</dbReference>
<comment type="cofactor">
    <cofactor evidence="1">
        <name>pyridoxal 5'-phosphate</name>
        <dbReference type="ChEBI" id="CHEBI:597326"/>
    </cofactor>
</comment>
<dbReference type="InterPro" id="IPR015424">
    <property type="entry name" value="PyrdxlP-dep_Trfase"/>
</dbReference>
<keyword evidence="7" id="KW-0808">Transferase</keyword>
<gene>
    <name evidence="7" type="ORF">DesyoDRAFT_2365</name>
</gene>
<dbReference type="InterPro" id="IPR015421">
    <property type="entry name" value="PyrdxlP-dep_Trfase_major"/>
</dbReference>
<name>H5XUZ3_9FIRM</name>
<evidence type="ECO:0000256" key="1">
    <source>
        <dbReference type="ARBA" id="ARBA00001933"/>
    </source>
</evidence>
<dbReference type="eggNOG" id="COG0112">
    <property type="taxonomic scope" value="Bacteria"/>
</dbReference>
<dbReference type="EMBL" id="CM001441">
    <property type="protein sequence ID" value="EHQ89445.1"/>
    <property type="molecule type" value="Genomic_DNA"/>
</dbReference>
<dbReference type="OrthoDB" id="9803871at2"/>
<evidence type="ECO:0000313" key="8">
    <source>
        <dbReference type="Proteomes" id="UP000005104"/>
    </source>
</evidence>
<dbReference type="InterPro" id="IPR049943">
    <property type="entry name" value="Ser_HO-MeTrfase-like"/>
</dbReference>
<accession>H5XUZ3</accession>
<evidence type="ECO:0000256" key="4">
    <source>
        <dbReference type="ARBA" id="ARBA00022605"/>
    </source>
</evidence>
<dbReference type="GO" id="GO:0008168">
    <property type="term" value="F:methyltransferase activity"/>
    <property type="evidence" value="ECO:0007669"/>
    <property type="project" value="UniProtKB-KW"/>
</dbReference>
<dbReference type="PANTHER" id="PTHR11680">
    <property type="entry name" value="SERINE HYDROXYMETHYLTRANSFERASE"/>
    <property type="match status" value="1"/>
</dbReference>
<evidence type="ECO:0000256" key="3">
    <source>
        <dbReference type="ARBA" id="ARBA00022563"/>
    </source>
</evidence>
<dbReference type="Pfam" id="PF00464">
    <property type="entry name" value="SHMT"/>
    <property type="match status" value="1"/>
</dbReference>
<dbReference type="GO" id="GO:0006730">
    <property type="term" value="P:one-carbon metabolic process"/>
    <property type="evidence" value="ECO:0007669"/>
    <property type="project" value="UniProtKB-KW"/>
</dbReference>
<dbReference type="AlphaFoldDB" id="H5XUZ3"/>
<comment type="similarity">
    <text evidence="2">Belongs to the SHMT family.</text>
</comment>
<evidence type="ECO:0000259" key="6">
    <source>
        <dbReference type="Pfam" id="PF00464"/>
    </source>
</evidence>
<keyword evidence="8" id="KW-1185">Reference proteome</keyword>
<dbReference type="PANTHER" id="PTHR11680:SF35">
    <property type="entry name" value="SERINE HYDROXYMETHYLTRANSFERASE 1"/>
    <property type="match status" value="1"/>
</dbReference>
<dbReference type="GO" id="GO:0030170">
    <property type="term" value="F:pyridoxal phosphate binding"/>
    <property type="evidence" value="ECO:0007669"/>
    <property type="project" value="TreeGrafter"/>
</dbReference>
<organism evidence="7 8">
    <name type="scientific">Desulfosporosinus youngiae DSM 17734</name>
    <dbReference type="NCBI Taxonomy" id="768710"/>
    <lineage>
        <taxon>Bacteria</taxon>
        <taxon>Bacillati</taxon>
        <taxon>Bacillota</taxon>
        <taxon>Clostridia</taxon>
        <taxon>Eubacteriales</taxon>
        <taxon>Desulfitobacteriaceae</taxon>
        <taxon>Desulfosporosinus</taxon>
    </lineage>
</organism>
<dbReference type="GO" id="GO:0004372">
    <property type="term" value="F:glycine hydroxymethyltransferase activity"/>
    <property type="evidence" value="ECO:0007669"/>
    <property type="project" value="TreeGrafter"/>
</dbReference>
<protein>
    <submittedName>
        <fullName evidence="7">Glycine/serine hydroxymethyltransferase</fullName>
    </submittedName>
</protein>
<dbReference type="Gene3D" id="3.90.1150.10">
    <property type="entry name" value="Aspartate Aminotransferase, domain 1"/>
    <property type="match status" value="1"/>
</dbReference>
<dbReference type="Gene3D" id="3.40.640.10">
    <property type="entry name" value="Type I PLP-dependent aspartate aminotransferase-like (Major domain)"/>
    <property type="match status" value="1"/>
</dbReference>
<reference evidence="7 8" key="1">
    <citation type="submission" date="2011-11" db="EMBL/GenBank/DDBJ databases">
        <title>The Noncontiguous Finished genome of Desulfosporosinus youngiae DSM 17734.</title>
        <authorList>
            <consortium name="US DOE Joint Genome Institute (JGI-PGF)"/>
            <person name="Lucas S."/>
            <person name="Han J."/>
            <person name="Lapidus A."/>
            <person name="Cheng J.-F."/>
            <person name="Goodwin L."/>
            <person name="Pitluck S."/>
            <person name="Peters L."/>
            <person name="Ovchinnikova G."/>
            <person name="Lu M."/>
            <person name="Land M.L."/>
            <person name="Hauser L."/>
            <person name="Pester M."/>
            <person name="Spring S."/>
            <person name="Ollivier B."/>
            <person name="Rattei T."/>
            <person name="Klenk H.-P."/>
            <person name="Wagner M."/>
            <person name="Loy A."/>
            <person name="Woyke T.J."/>
        </authorList>
    </citation>
    <scope>NUCLEOTIDE SEQUENCE [LARGE SCALE GENOMIC DNA]</scope>
    <source>
        <strain evidence="7 8">DSM 17734</strain>
    </source>
</reference>
<dbReference type="STRING" id="768710.DesyoDRAFT_2365"/>